<dbReference type="Pfam" id="PF09361">
    <property type="entry name" value="Phasin_2"/>
    <property type="match status" value="1"/>
</dbReference>
<evidence type="ECO:0000259" key="1">
    <source>
        <dbReference type="Pfam" id="PF09361"/>
    </source>
</evidence>
<dbReference type="InterPro" id="IPR010127">
    <property type="entry name" value="Phasin_subfam-1"/>
</dbReference>
<reference evidence="2 3" key="1">
    <citation type="submission" date="2016-04" db="EMBL/GenBank/DDBJ databases">
        <title>Draft genome sequence of freshwater magnetotactic bacteria Magnetospirillum marisnigri SP-1 and Magnetospirillum moscoviense BB-1.</title>
        <authorList>
            <person name="Koziaeva V."/>
            <person name="Dziuba M.V."/>
            <person name="Ivanov T.M."/>
            <person name="Kuznetsov B."/>
            <person name="Grouzdev D.S."/>
        </authorList>
    </citation>
    <scope>NUCLEOTIDE SEQUENCE [LARGE SCALE GENOMIC DNA]</scope>
    <source>
        <strain evidence="2 3">SP-1</strain>
    </source>
</reference>
<protein>
    <recommendedName>
        <fullName evidence="1">Phasin domain-containing protein</fullName>
    </recommendedName>
</protein>
<feature type="domain" description="Phasin" evidence="1">
    <location>
        <begin position="10"/>
        <end position="108"/>
    </location>
</feature>
<evidence type="ECO:0000313" key="3">
    <source>
        <dbReference type="Proteomes" id="UP000078428"/>
    </source>
</evidence>
<dbReference type="RefSeq" id="WP_068491141.1">
    <property type="nucleotide sequence ID" value="NZ_LWQT01000044.1"/>
</dbReference>
<dbReference type="OrthoDB" id="7362513at2"/>
<accession>A0A178MRZ5</accession>
<dbReference type="InterPro" id="IPR018968">
    <property type="entry name" value="Phasin"/>
</dbReference>
<sequence length="119" mass="12498">MSFKIEGFDKLVSLSKDNADAIAKSSAATVKAFEEIAKAQQAVVAKNVEKADAAVKALFSVKSPTELVDLQGKLARESIETAIVDGRKIAELATSALTAAFEPLNARFAAFQALTKVAA</sequence>
<proteinExistence type="predicted"/>
<dbReference type="EMBL" id="LWQT01000044">
    <property type="protein sequence ID" value="OAN52279.1"/>
    <property type="molecule type" value="Genomic_DNA"/>
</dbReference>
<organism evidence="2 3">
    <name type="scientific">Paramagnetospirillum marisnigri</name>
    <dbReference type="NCBI Taxonomy" id="1285242"/>
    <lineage>
        <taxon>Bacteria</taxon>
        <taxon>Pseudomonadati</taxon>
        <taxon>Pseudomonadota</taxon>
        <taxon>Alphaproteobacteria</taxon>
        <taxon>Rhodospirillales</taxon>
        <taxon>Magnetospirillaceae</taxon>
        <taxon>Paramagnetospirillum</taxon>
    </lineage>
</organism>
<dbReference type="Proteomes" id="UP000078428">
    <property type="component" value="Unassembled WGS sequence"/>
</dbReference>
<dbReference type="AlphaFoldDB" id="A0A178MRZ5"/>
<dbReference type="STRING" id="1285242.A6A04_00875"/>
<evidence type="ECO:0000313" key="2">
    <source>
        <dbReference type="EMBL" id="OAN52279.1"/>
    </source>
</evidence>
<dbReference type="NCBIfam" id="TIGR01841">
    <property type="entry name" value="phasin"/>
    <property type="match status" value="1"/>
</dbReference>
<keyword evidence="3" id="KW-1185">Reference proteome</keyword>
<gene>
    <name evidence="2" type="ORF">A6A04_00875</name>
</gene>
<comment type="caution">
    <text evidence="2">The sequence shown here is derived from an EMBL/GenBank/DDBJ whole genome shotgun (WGS) entry which is preliminary data.</text>
</comment>
<name>A0A178MRZ5_9PROT</name>